<evidence type="ECO:0008006" key="4">
    <source>
        <dbReference type="Google" id="ProtNLM"/>
    </source>
</evidence>
<evidence type="ECO:0000313" key="3">
    <source>
        <dbReference type="Proteomes" id="UP000272213"/>
    </source>
</evidence>
<dbReference type="AlphaFoldDB" id="A0A3R9L867"/>
<evidence type="ECO:0000256" key="1">
    <source>
        <dbReference type="SAM" id="SignalP"/>
    </source>
</evidence>
<sequence>MKLKNILLACLTLILTFLLGACSSNVSDPSLDNWSKYEEKKQITIGFDNTFVPMGFE</sequence>
<name>A0A3R9L867_STRCR</name>
<evidence type="ECO:0000313" key="2">
    <source>
        <dbReference type="EMBL" id="RSJ77061.1"/>
    </source>
</evidence>
<comment type="caution">
    <text evidence="2">The sequence shown here is derived from an EMBL/GenBank/DDBJ whole genome shotgun (WGS) entry which is preliminary data.</text>
</comment>
<gene>
    <name evidence="2" type="ORF">D8798_04380</name>
</gene>
<keyword evidence="1" id="KW-0732">Signal</keyword>
<protein>
    <recommendedName>
        <fullName evidence="4">Amino acid ABC transporter substrate-binding protein</fullName>
    </recommendedName>
</protein>
<dbReference type="EMBL" id="RJPM01000002">
    <property type="protein sequence ID" value="RSJ77061.1"/>
    <property type="molecule type" value="Genomic_DNA"/>
</dbReference>
<organism evidence="2 3">
    <name type="scientific">Streptococcus cristatus</name>
    <dbReference type="NCBI Taxonomy" id="45634"/>
    <lineage>
        <taxon>Bacteria</taxon>
        <taxon>Bacillati</taxon>
        <taxon>Bacillota</taxon>
        <taxon>Bacilli</taxon>
        <taxon>Lactobacillales</taxon>
        <taxon>Streptococcaceae</taxon>
        <taxon>Streptococcus</taxon>
    </lineage>
</organism>
<accession>A0A3R9L867</accession>
<reference evidence="2 3" key="1">
    <citation type="submission" date="2018-11" db="EMBL/GenBank/DDBJ databases">
        <title>Species Designations Belie Phenotypic and Genotypic Heterogeneity in Oral Streptococci.</title>
        <authorList>
            <person name="Velsko I."/>
        </authorList>
    </citation>
    <scope>NUCLEOTIDE SEQUENCE [LARGE SCALE GENOMIC DNA]</scope>
    <source>
        <strain evidence="2 3">BCA6</strain>
    </source>
</reference>
<feature type="chain" id="PRO_5039301892" description="Amino acid ABC transporter substrate-binding protein" evidence="1">
    <location>
        <begin position="21"/>
        <end position="57"/>
    </location>
</feature>
<dbReference type="Proteomes" id="UP000272213">
    <property type="component" value="Unassembled WGS sequence"/>
</dbReference>
<feature type="signal peptide" evidence="1">
    <location>
        <begin position="1"/>
        <end position="20"/>
    </location>
</feature>
<dbReference type="PROSITE" id="PS51257">
    <property type="entry name" value="PROKAR_LIPOPROTEIN"/>
    <property type="match status" value="1"/>
</dbReference>
<proteinExistence type="predicted"/>